<evidence type="ECO:0000313" key="2">
    <source>
        <dbReference type="Proteomes" id="UP000236291"/>
    </source>
</evidence>
<dbReference type="Proteomes" id="UP000236291">
    <property type="component" value="Unassembled WGS sequence"/>
</dbReference>
<dbReference type="EMBL" id="ASHM01264194">
    <property type="protein sequence ID" value="PNX70072.1"/>
    <property type="molecule type" value="Genomic_DNA"/>
</dbReference>
<feature type="non-terminal residue" evidence="1">
    <location>
        <position position="1"/>
    </location>
</feature>
<comment type="caution">
    <text evidence="1">The sequence shown here is derived from an EMBL/GenBank/DDBJ whole genome shotgun (WGS) entry which is preliminary data.</text>
</comment>
<evidence type="ECO:0000313" key="1">
    <source>
        <dbReference type="EMBL" id="PNX70072.1"/>
    </source>
</evidence>
<reference evidence="1 2" key="1">
    <citation type="journal article" date="2014" name="Am. J. Bot.">
        <title>Genome assembly and annotation for red clover (Trifolium pratense; Fabaceae).</title>
        <authorList>
            <person name="Istvanek J."/>
            <person name="Jaros M."/>
            <person name="Krenek A."/>
            <person name="Repkova J."/>
        </authorList>
    </citation>
    <scope>NUCLEOTIDE SEQUENCE [LARGE SCALE GENOMIC DNA]</scope>
    <source>
        <strain evidence="2">cv. Tatra</strain>
        <tissue evidence="1">Young leaves</tissue>
    </source>
</reference>
<reference evidence="1 2" key="2">
    <citation type="journal article" date="2017" name="Front. Plant Sci.">
        <title>Gene Classification and Mining of Molecular Markers Useful in Red Clover (Trifolium pratense) Breeding.</title>
        <authorList>
            <person name="Istvanek J."/>
            <person name="Dluhosova J."/>
            <person name="Dluhos P."/>
            <person name="Patkova L."/>
            <person name="Nedelnik J."/>
            <person name="Repkova J."/>
        </authorList>
    </citation>
    <scope>NUCLEOTIDE SEQUENCE [LARGE SCALE GENOMIC DNA]</scope>
    <source>
        <strain evidence="2">cv. Tatra</strain>
        <tissue evidence="1">Young leaves</tissue>
    </source>
</reference>
<accession>A0A2K3KUW2</accession>
<dbReference type="AlphaFoldDB" id="A0A2K3KUW2"/>
<name>A0A2K3KUW2_TRIPR</name>
<gene>
    <name evidence="1" type="ORF">L195_g064716</name>
</gene>
<proteinExistence type="predicted"/>
<sequence>HEADMVLEGEFFEDATDQGSIGTFETDMEVVQETSNLGQ</sequence>
<organism evidence="1 2">
    <name type="scientific">Trifolium pratense</name>
    <name type="common">Red clover</name>
    <dbReference type="NCBI Taxonomy" id="57577"/>
    <lineage>
        <taxon>Eukaryota</taxon>
        <taxon>Viridiplantae</taxon>
        <taxon>Streptophyta</taxon>
        <taxon>Embryophyta</taxon>
        <taxon>Tracheophyta</taxon>
        <taxon>Spermatophyta</taxon>
        <taxon>Magnoliopsida</taxon>
        <taxon>eudicotyledons</taxon>
        <taxon>Gunneridae</taxon>
        <taxon>Pentapetalae</taxon>
        <taxon>rosids</taxon>
        <taxon>fabids</taxon>
        <taxon>Fabales</taxon>
        <taxon>Fabaceae</taxon>
        <taxon>Papilionoideae</taxon>
        <taxon>50 kb inversion clade</taxon>
        <taxon>NPAAA clade</taxon>
        <taxon>Hologalegina</taxon>
        <taxon>IRL clade</taxon>
        <taxon>Trifolieae</taxon>
        <taxon>Trifolium</taxon>
    </lineage>
</organism>
<protein>
    <submittedName>
        <fullName evidence="1">Uncharacterized protein</fullName>
    </submittedName>
</protein>